<proteinExistence type="predicted"/>
<evidence type="ECO:0000313" key="2">
    <source>
        <dbReference type="Proteomes" id="UP000182584"/>
    </source>
</evidence>
<evidence type="ECO:0000313" key="1">
    <source>
        <dbReference type="EMBL" id="SER23655.1"/>
    </source>
</evidence>
<gene>
    <name evidence="1" type="ORF">SAMN04487884_103124</name>
</gene>
<dbReference type="OrthoDB" id="1998645at2"/>
<evidence type="ECO:0008006" key="3">
    <source>
        <dbReference type="Google" id="ProtNLM"/>
    </source>
</evidence>
<dbReference type="AlphaFoldDB" id="A0A1H9MJN4"/>
<sequence>MQNERIDNYRQSMESINYSDYEKERMVHRIMNGGTANGGRMKGKLNIKKLAITLAACLTLFSATAFAAGEVAGIVSWNRIDTRTTDFEDLSKLEEKAGMDIAAVETFSNGYTFDNMEMEESKTQDADDNDIGHFKGISITYVKDGCPDLYLHMNQADMYKEPRDEARDMSVKEFDGITMYYNCDEYLNLPEGEEPTQEELQRAETDKHFFISDGSDERYTDFVSVVDFEMDGIVYVVMGFDVDMTADELFDMAEEIIAAR</sequence>
<dbReference type="RefSeq" id="WP_074754345.1">
    <property type="nucleotide sequence ID" value="NZ_FOGJ01000003.1"/>
</dbReference>
<organism evidence="1 2">
    <name type="scientific">Butyrivibrio fibrisolvens</name>
    <dbReference type="NCBI Taxonomy" id="831"/>
    <lineage>
        <taxon>Bacteria</taxon>
        <taxon>Bacillati</taxon>
        <taxon>Bacillota</taxon>
        <taxon>Clostridia</taxon>
        <taxon>Lachnospirales</taxon>
        <taxon>Lachnospiraceae</taxon>
        <taxon>Butyrivibrio</taxon>
    </lineage>
</organism>
<name>A0A1H9MJN4_BUTFI</name>
<reference evidence="1 2" key="1">
    <citation type="submission" date="2016-10" db="EMBL/GenBank/DDBJ databases">
        <authorList>
            <person name="de Groot N.N."/>
        </authorList>
    </citation>
    <scope>NUCLEOTIDE SEQUENCE [LARGE SCALE GENOMIC DNA]</scope>
    <source>
        <strain evidence="1 2">AR40</strain>
    </source>
</reference>
<accession>A0A1H9MJN4</accession>
<dbReference type="Proteomes" id="UP000182584">
    <property type="component" value="Unassembled WGS sequence"/>
</dbReference>
<protein>
    <recommendedName>
        <fullName evidence="3">DUF4367 domain-containing protein</fullName>
    </recommendedName>
</protein>
<dbReference type="EMBL" id="FOGJ01000003">
    <property type="protein sequence ID" value="SER23655.1"/>
    <property type="molecule type" value="Genomic_DNA"/>
</dbReference>